<feature type="compositionally biased region" description="Polar residues" evidence="1">
    <location>
        <begin position="171"/>
        <end position="183"/>
    </location>
</feature>
<proteinExistence type="predicted"/>
<feature type="compositionally biased region" description="Basic and acidic residues" evidence="1">
    <location>
        <begin position="250"/>
        <end position="282"/>
    </location>
</feature>
<dbReference type="Proteomes" id="UP000836402">
    <property type="component" value="Unassembled WGS sequence"/>
</dbReference>
<feature type="compositionally biased region" description="Low complexity" evidence="1">
    <location>
        <begin position="195"/>
        <end position="207"/>
    </location>
</feature>
<keyword evidence="5" id="KW-1185">Reference proteome</keyword>
<dbReference type="EMBL" id="CAJHJG010005183">
    <property type="protein sequence ID" value="CAD6948250.1"/>
    <property type="molecule type" value="Genomic_DNA"/>
</dbReference>
<name>A0A177UBF7_9BASI</name>
<evidence type="ECO:0000313" key="3">
    <source>
        <dbReference type="EMBL" id="KAE8258110.1"/>
    </source>
</evidence>
<dbReference type="Proteomes" id="UP000077671">
    <property type="component" value="Unassembled WGS sequence"/>
</dbReference>
<reference evidence="2" key="3">
    <citation type="submission" date="2020-10" db="EMBL/GenBank/DDBJ databases">
        <authorList>
            <person name="Sedaghatjoo S."/>
        </authorList>
    </citation>
    <scope>NUCLEOTIDE SEQUENCE</scope>
    <source>
        <strain evidence="2">AZH3</strain>
    </source>
</reference>
<reference evidence="3" key="1">
    <citation type="submission" date="2016-04" db="EMBL/GenBank/DDBJ databases">
        <authorList>
            <person name="Nguyen H.D."/>
            <person name="Kesanakurti P."/>
            <person name="Cullis J."/>
            <person name="Levesque C.A."/>
            <person name="Hambleton S."/>
        </authorList>
    </citation>
    <scope>NUCLEOTIDE SEQUENCE</scope>
    <source>
        <strain evidence="3">DAOMC 238032</strain>
    </source>
</reference>
<evidence type="ECO:0000313" key="4">
    <source>
        <dbReference type="Proteomes" id="UP000077671"/>
    </source>
</evidence>
<evidence type="ECO:0000313" key="2">
    <source>
        <dbReference type="EMBL" id="CAD6948250.1"/>
    </source>
</evidence>
<gene>
    <name evidence="3" type="ORF">A4X03_0g4473</name>
    <name evidence="2" type="ORF">JKIAZH3_G5061</name>
</gene>
<evidence type="ECO:0000256" key="1">
    <source>
        <dbReference type="SAM" id="MobiDB-lite"/>
    </source>
</evidence>
<sequence length="321" mass="36625">MARKRNKLSNVSSRPRGVTPTIVWTPDQEHTLLRLLRENPKYQSALLLDWFPLSQGDSADNAINGSKRRTRTPRHLVTSTLQPIIAQIFGDDPTKVPSQIRSKLHSMSDLYDIQRREMDVEARNVLFREMTGHGAAARWKKERRAVLSKCSWWETFHELVVARERLSQQGASHAFTPSPSEGTVDTGRKHIQGLSSSSTPAASSSTTNVDQQQSLRAARATTHTRIPETSQKAQGNALQERKSRSSRQPKGADKGRLLQAKHKERERQIREQKKETLPTRTIERERTKKLALKSRTDQRDQWREVVSERMDLLEVEGDDGE</sequence>
<feature type="region of interest" description="Disordered" evidence="1">
    <location>
        <begin position="171"/>
        <end position="282"/>
    </location>
</feature>
<comment type="caution">
    <text evidence="3">The sequence shown here is derived from an EMBL/GenBank/DDBJ whole genome shotgun (WGS) entry which is preliminary data.</text>
</comment>
<reference evidence="3" key="2">
    <citation type="journal article" date="2019" name="IMA Fungus">
        <title>Genome sequencing and comparison of five Tilletia species to identify candidate genes for the detection of regulated species infecting wheat.</title>
        <authorList>
            <person name="Nguyen H.D.T."/>
            <person name="Sultana T."/>
            <person name="Kesanakurti P."/>
            <person name="Hambleton S."/>
        </authorList>
    </citation>
    <scope>NUCLEOTIDE SEQUENCE</scope>
    <source>
        <strain evidence="3">DAOMC 238032</strain>
    </source>
</reference>
<dbReference type="AlphaFoldDB" id="A0A177UBF7"/>
<protein>
    <submittedName>
        <fullName evidence="3">Uncharacterized protein</fullName>
    </submittedName>
</protein>
<accession>A0A177UBF7</accession>
<evidence type="ECO:0000313" key="5">
    <source>
        <dbReference type="Proteomes" id="UP000836402"/>
    </source>
</evidence>
<organism evidence="3 4">
    <name type="scientific">Tilletia caries</name>
    <name type="common">wheat bunt fungus</name>
    <dbReference type="NCBI Taxonomy" id="13290"/>
    <lineage>
        <taxon>Eukaryota</taxon>
        <taxon>Fungi</taxon>
        <taxon>Dikarya</taxon>
        <taxon>Basidiomycota</taxon>
        <taxon>Ustilaginomycotina</taxon>
        <taxon>Exobasidiomycetes</taxon>
        <taxon>Tilletiales</taxon>
        <taxon>Tilletiaceae</taxon>
        <taxon>Tilletia</taxon>
    </lineage>
</organism>
<dbReference type="EMBL" id="LWDD02000609">
    <property type="protein sequence ID" value="KAE8258110.1"/>
    <property type="molecule type" value="Genomic_DNA"/>
</dbReference>
<feature type="compositionally biased region" description="Polar residues" evidence="1">
    <location>
        <begin position="208"/>
        <end position="237"/>
    </location>
</feature>